<proteinExistence type="predicted"/>
<dbReference type="OrthoDB" id="25129at2759"/>
<dbReference type="SUPFAM" id="SSF56112">
    <property type="entry name" value="Protein kinase-like (PK-like)"/>
    <property type="match status" value="1"/>
</dbReference>
<organism evidence="1 2">
    <name type="scientific">Hyaloscypha bicolor E</name>
    <dbReference type="NCBI Taxonomy" id="1095630"/>
    <lineage>
        <taxon>Eukaryota</taxon>
        <taxon>Fungi</taxon>
        <taxon>Dikarya</taxon>
        <taxon>Ascomycota</taxon>
        <taxon>Pezizomycotina</taxon>
        <taxon>Leotiomycetes</taxon>
        <taxon>Helotiales</taxon>
        <taxon>Hyaloscyphaceae</taxon>
        <taxon>Hyaloscypha</taxon>
        <taxon>Hyaloscypha bicolor</taxon>
    </lineage>
</organism>
<name>A0A2J6TKM3_9HELO</name>
<dbReference type="InParanoid" id="A0A2J6TKM3"/>
<evidence type="ECO:0000313" key="1">
    <source>
        <dbReference type="EMBL" id="PMD63585.1"/>
    </source>
</evidence>
<reference evidence="1 2" key="1">
    <citation type="submission" date="2016-04" db="EMBL/GenBank/DDBJ databases">
        <title>A degradative enzymes factory behind the ericoid mycorrhizal symbiosis.</title>
        <authorList>
            <consortium name="DOE Joint Genome Institute"/>
            <person name="Martino E."/>
            <person name="Morin E."/>
            <person name="Grelet G."/>
            <person name="Kuo A."/>
            <person name="Kohler A."/>
            <person name="Daghino S."/>
            <person name="Barry K."/>
            <person name="Choi C."/>
            <person name="Cichocki N."/>
            <person name="Clum A."/>
            <person name="Copeland A."/>
            <person name="Hainaut M."/>
            <person name="Haridas S."/>
            <person name="Labutti K."/>
            <person name="Lindquist E."/>
            <person name="Lipzen A."/>
            <person name="Khouja H.-R."/>
            <person name="Murat C."/>
            <person name="Ohm R."/>
            <person name="Olson A."/>
            <person name="Spatafora J."/>
            <person name="Veneault-Fourrey C."/>
            <person name="Henrissat B."/>
            <person name="Grigoriev I."/>
            <person name="Martin F."/>
            <person name="Perotto S."/>
        </authorList>
    </citation>
    <scope>NUCLEOTIDE SEQUENCE [LARGE SCALE GENOMIC DNA]</scope>
    <source>
        <strain evidence="1 2">E</strain>
    </source>
</reference>
<sequence length="299" mass="33307">MVLLEPAEEDAIPMQLLQQLSRTPYVCSSLSSPLSSRPGNLVYRGILAQPIRTQDGATVQTIIIKHSTDSVPKIFEELLLNALANYLPPTTTATVKPPRLYLGMLFSANAHNLLPSPSTAAIGRHLGVWLRCFHAWASAPEQAALQAQMWQNDHMRKIKYLFTYDNVLKVLQNFPELLEEAIDREFAQFGHRSCDLGRIVGDLYERKTYGNLDTAISTMEGVIDGYGALSDEMAFRTAICVGVHLISWYNRRPRKGPRVAPLEVIVAGLTAGRDFMVKGWEKDRAFFQGSALASLFSAR</sequence>
<dbReference type="InterPro" id="IPR011009">
    <property type="entry name" value="Kinase-like_dom_sf"/>
</dbReference>
<evidence type="ECO:0000313" key="2">
    <source>
        <dbReference type="Proteomes" id="UP000235371"/>
    </source>
</evidence>
<accession>A0A2J6TKM3</accession>
<keyword evidence="2" id="KW-1185">Reference proteome</keyword>
<dbReference type="EMBL" id="KZ613780">
    <property type="protein sequence ID" value="PMD63585.1"/>
    <property type="molecule type" value="Genomic_DNA"/>
</dbReference>
<dbReference type="GeneID" id="36593766"/>
<protein>
    <submittedName>
        <fullName evidence="1">Uncharacterized protein</fullName>
    </submittedName>
</protein>
<dbReference type="Proteomes" id="UP000235371">
    <property type="component" value="Unassembled WGS sequence"/>
</dbReference>
<dbReference type="STRING" id="1095630.A0A2J6TKM3"/>
<dbReference type="RefSeq" id="XP_024740489.1">
    <property type="nucleotide sequence ID" value="XM_024885689.1"/>
</dbReference>
<dbReference type="AlphaFoldDB" id="A0A2J6TKM3"/>
<gene>
    <name evidence="1" type="ORF">K444DRAFT_651177</name>
</gene>